<sequence length="153" mass="17404">MNNAHQESSQTQKMFLETGGLPRCPARRLHGHGNWKIVTRRRGPGPERAVTRRELSTLLNTRKRWNALRIFVLHAAARGKLSVHKFPHRERFSATRLNCFPIQFSILRRETSAPGSRWREPGAVPAEARSCVAKIAKCTNFGRGRPRVGDPTF</sequence>
<dbReference type="Proteomes" id="UP000299102">
    <property type="component" value="Unassembled WGS sequence"/>
</dbReference>
<comment type="caution">
    <text evidence="1">The sequence shown here is derived from an EMBL/GenBank/DDBJ whole genome shotgun (WGS) entry which is preliminary data.</text>
</comment>
<gene>
    <name evidence="1" type="ORF">EVAR_3426_1</name>
</gene>
<proteinExistence type="predicted"/>
<dbReference type="AlphaFoldDB" id="A0A4C1ST58"/>
<evidence type="ECO:0000313" key="2">
    <source>
        <dbReference type="Proteomes" id="UP000299102"/>
    </source>
</evidence>
<protein>
    <submittedName>
        <fullName evidence="1">Uncharacterized protein</fullName>
    </submittedName>
</protein>
<reference evidence="1 2" key="1">
    <citation type="journal article" date="2019" name="Commun. Biol.">
        <title>The bagworm genome reveals a unique fibroin gene that provides high tensile strength.</title>
        <authorList>
            <person name="Kono N."/>
            <person name="Nakamura H."/>
            <person name="Ohtoshi R."/>
            <person name="Tomita M."/>
            <person name="Numata K."/>
            <person name="Arakawa K."/>
        </authorList>
    </citation>
    <scope>NUCLEOTIDE SEQUENCE [LARGE SCALE GENOMIC DNA]</scope>
</reference>
<organism evidence="1 2">
    <name type="scientific">Eumeta variegata</name>
    <name type="common">Bagworm moth</name>
    <name type="synonym">Eumeta japonica</name>
    <dbReference type="NCBI Taxonomy" id="151549"/>
    <lineage>
        <taxon>Eukaryota</taxon>
        <taxon>Metazoa</taxon>
        <taxon>Ecdysozoa</taxon>
        <taxon>Arthropoda</taxon>
        <taxon>Hexapoda</taxon>
        <taxon>Insecta</taxon>
        <taxon>Pterygota</taxon>
        <taxon>Neoptera</taxon>
        <taxon>Endopterygota</taxon>
        <taxon>Lepidoptera</taxon>
        <taxon>Glossata</taxon>
        <taxon>Ditrysia</taxon>
        <taxon>Tineoidea</taxon>
        <taxon>Psychidae</taxon>
        <taxon>Oiketicinae</taxon>
        <taxon>Eumeta</taxon>
    </lineage>
</organism>
<keyword evidence="2" id="KW-1185">Reference proteome</keyword>
<evidence type="ECO:0000313" key="1">
    <source>
        <dbReference type="EMBL" id="GBP05096.1"/>
    </source>
</evidence>
<dbReference type="EMBL" id="BGZK01000016">
    <property type="protein sequence ID" value="GBP05096.1"/>
    <property type="molecule type" value="Genomic_DNA"/>
</dbReference>
<accession>A0A4C1ST58</accession>
<name>A0A4C1ST58_EUMVA</name>